<reference evidence="2" key="2">
    <citation type="submission" date="2021-01" db="EMBL/GenBank/DDBJ databases">
        <authorList>
            <person name="Hahn C.R."/>
            <person name="Youssef N.H."/>
            <person name="Elshahed M."/>
        </authorList>
    </citation>
    <scope>NUCLEOTIDE SEQUENCE</scope>
    <source>
        <strain evidence="2">Zod_Metabat.24</strain>
    </source>
</reference>
<keyword evidence="1" id="KW-0812">Transmembrane</keyword>
<gene>
    <name evidence="2" type="ORF">JW984_03605</name>
</gene>
<dbReference type="Proteomes" id="UP000809273">
    <property type="component" value="Unassembled WGS sequence"/>
</dbReference>
<keyword evidence="1" id="KW-1133">Transmembrane helix</keyword>
<feature type="transmembrane region" description="Helical" evidence="1">
    <location>
        <begin position="5"/>
        <end position="24"/>
    </location>
</feature>
<evidence type="ECO:0000313" key="2">
    <source>
        <dbReference type="EMBL" id="MBN1572264.1"/>
    </source>
</evidence>
<proteinExistence type="predicted"/>
<keyword evidence="1" id="KW-0472">Membrane</keyword>
<feature type="transmembrane region" description="Helical" evidence="1">
    <location>
        <begin position="79"/>
        <end position="98"/>
    </location>
</feature>
<feature type="transmembrane region" description="Helical" evidence="1">
    <location>
        <begin position="44"/>
        <end position="67"/>
    </location>
</feature>
<feature type="transmembrane region" description="Helical" evidence="1">
    <location>
        <begin position="104"/>
        <end position="123"/>
    </location>
</feature>
<accession>A0A9D8KDU3</accession>
<evidence type="ECO:0000313" key="3">
    <source>
        <dbReference type="Proteomes" id="UP000809273"/>
    </source>
</evidence>
<sequence>MDKTLLITGGVFNVLFVLYHLTFWKNPKLNWAEELPRLNDVNRAILQVTNVMMIYVFLFFAALSFLLSAQQSRSAISNAVILFIGGFYLIRAILHFPLFGVAKIGVIIFIVCLLISGCYFAVLL</sequence>
<reference evidence="2" key="1">
    <citation type="journal article" date="2021" name="Environ. Microbiol.">
        <title>Genomic characterization of three novel Desulfobacterota classes expand the metabolic and phylogenetic diversity of the phylum.</title>
        <authorList>
            <person name="Murphy C.L."/>
            <person name="Biggerstaff J."/>
            <person name="Eichhorn A."/>
            <person name="Ewing E."/>
            <person name="Shahan R."/>
            <person name="Soriano D."/>
            <person name="Stewart S."/>
            <person name="VanMol K."/>
            <person name="Walker R."/>
            <person name="Walters P."/>
            <person name="Elshahed M.S."/>
            <person name="Youssef N.H."/>
        </authorList>
    </citation>
    <scope>NUCLEOTIDE SEQUENCE</scope>
    <source>
        <strain evidence="2">Zod_Metabat.24</strain>
    </source>
</reference>
<organism evidence="2 3">
    <name type="scientific">Candidatus Zymogenus saltonus</name>
    <dbReference type="NCBI Taxonomy" id="2844893"/>
    <lineage>
        <taxon>Bacteria</taxon>
        <taxon>Deltaproteobacteria</taxon>
        <taxon>Candidatus Zymogenia</taxon>
        <taxon>Candidatus Zymogeniales</taxon>
        <taxon>Candidatus Zymogenaceae</taxon>
        <taxon>Candidatus Zymogenus</taxon>
    </lineage>
</organism>
<dbReference type="AlphaFoldDB" id="A0A9D8KDU3"/>
<dbReference type="EMBL" id="JAFGIX010000018">
    <property type="protein sequence ID" value="MBN1572264.1"/>
    <property type="molecule type" value="Genomic_DNA"/>
</dbReference>
<protein>
    <submittedName>
        <fullName evidence="2">Uncharacterized protein</fullName>
    </submittedName>
</protein>
<comment type="caution">
    <text evidence="2">The sequence shown here is derived from an EMBL/GenBank/DDBJ whole genome shotgun (WGS) entry which is preliminary data.</text>
</comment>
<evidence type="ECO:0000256" key="1">
    <source>
        <dbReference type="SAM" id="Phobius"/>
    </source>
</evidence>
<name>A0A9D8KDU3_9DELT</name>